<name>A0A2W7NB17_9RHOB</name>
<reference evidence="1 2" key="1">
    <citation type="submission" date="2018-06" db="EMBL/GenBank/DDBJ databases">
        <title>Genomic Encyclopedia of Archaeal and Bacterial Type Strains, Phase II (KMG-II): from individual species to whole genera.</title>
        <authorList>
            <person name="Goeker M."/>
        </authorList>
    </citation>
    <scope>NUCLEOTIDE SEQUENCE [LARGE SCALE GENOMIC DNA]</scope>
    <source>
        <strain evidence="1 2">DSM 22009</strain>
    </source>
</reference>
<dbReference type="Proteomes" id="UP000248916">
    <property type="component" value="Unassembled WGS sequence"/>
</dbReference>
<accession>A0A2W7NB17</accession>
<keyword evidence="2" id="KW-1185">Reference proteome</keyword>
<protein>
    <submittedName>
        <fullName evidence="1">Uncharacterized protein DUF3445</fullName>
    </submittedName>
</protein>
<sequence length="245" mass="27403">MTAGPEILHDRLPADAVAFALPGTRPMPEGDWLRIDEAFHAQMVLRTQLIALRREDVIALDPRAIPAASELLDLVVAELVLRHGYRRKGDEIWRPDGVVLRLDPDDPLGSIGHLCQEDFCLLLPGETGHVLCGAVLCFPSSWMLSEKMGRDLTSIHGPVADYDGAMARRVQRLFDGVKVGHPLVRFNRLPQARGALYQPKSDRLPRRDHHPSLPFLRSERQVLLRLPTTRAVVFSIHTYLARSAA</sequence>
<evidence type="ECO:0000313" key="2">
    <source>
        <dbReference type="Proteomes" id="UP000248916"/>
    </source>
</evidence>
<dbReference type="AlphaFoldDB" id="A0A2W7NB17"/>
<gene>
    <name evidence="1" type="ORF">LX81_01340</name>
</gene>
<proteinExistence type="predicted"/>
<organism evidence="1 2">
    <name type="scientific">Palleronia aestuarii</name>
    <dbReference type="NCBI Taxonomy" id="568105"/>
    <lineage>
        <taxon>Bacteria</taxon>
        <taxon>Pseudomonadati</taxon>
        <taxon>Pseudomonadota</taxon>
        <taxon>Alphaproteobacteria</taxon>
        <taxon>Rhodobacterales</taxon>
        <taxon>Roseobacteraceae</taxon>
        <taxon>Palleronia</taxon>
    </lineage>
</organism>
<dbReference type="OrthoDB" id="5242510at2"/>
<dbReference type="EMBL" id="QKZL01000004">
    <property type="protein sequence ID" value="PZX17615.1"/>
    <property type="molecule type" value="Genomic_DNA"/>
</dbReference>
<comment type="caution">
    <text evidence="1">The sequence shown here is derived from an EMBL/GenBank/DDBJ whole genome shotgun (WGS) entry which is preliminary data.</text>
</comment>
<dbReference type="InterPro" id="IPR021848">
    <property type="entry name" value="HODM_asu-like"/>
</dbReference>
<dbReference type="RefSeq" id="WP_111536506.1">
    <property type="nucleotide sequence ID" value="NZ_QKZL01000004.1"/>
</dbReference>
<evidence type="ECO:0000313" key="1">
    <source>
        <dbReference type="EMBL" id="PZX17615.1"/>
    </source>
</evidence>
<dbReference type="Pfam" id="PF11927">
    <property type="entry name" value="HODM_asu-like"/>
    <property type="match status" value="1"/>
</dbReference>